<evidence type="ECO:0000313" key="1">
    <source>
        <dbReference type="EMBL" id="KAI4333156.1"/>
    </source>
</evidence>
<sequence length="205" mass="23737">MYDLGKKQNLYKLSEKEKENDLLLRIKKLRLEDQRILEKNEFLKVWDEKEKAPLVQELCAKQPKIDELGREIRKKNEELDVGMKLQKKLVELVQSKTSLILDKESQMKDNEENTEIVRLEKKIPDTSVAAGDTNKVKEKKLEEDKRGAKSSPPSRTSCCVPKCPISTKSVSISGTKRQASSRRQTRSHQGRGPDHSSREYQSRFR</sequence>
<dbReference type="Proteomes" id="UP000828941">
    <property type="component" value="Chromosome 7"/>
</dbReference>
<gene>
    <name evidence="1" type="ORF">L6164_017997</name>
</gene>
<comment type="caution">
    <text evidence="1">The sequence shown here is derived from an EMBL/GenBank/DDBJ whole genome shotgun (WGS) entry which is preliminary data.</text>
</comment>
<organism evidence="1 2">
    <name type="scientific">Bauhinia variegata</name>
    <name type="common">Purple orchid tree</name>
    <name type="synonym">Phanera variegata</name>
    <dbReference type="NCBI Taxonomy" id="167791"/>
    <lineage>
        <taxon>Eukaryota</taxon>
        <taxon>Viridiplantae</taxon>
        <taxon>Streptophyta</taxon>
        <taxon>Embryophyta</taxon>
        <taxon>Tracheophyta</taxon>
        <taxon>Spermatophyta</taxon>
        <taxon>Magnoliopsida</taxon>
        <taxon>eudicotyledons</taxon>
        <taxon>Gunneridae</taxon>
        <taxon>Pentapetalae</taxon>
        <taxon>rosids</taxon>
        <taxon>fabids</taxon>
        <taxon>Fabales</taxon>
        <taxon>Fabaceae</taxon>
        <taxon>Cercidoideae</taxon>
        <taxon>Cercideae</taxon>
        <taxon>Bauhiniinae</taxon>
        <taxon>Bauhinia</taxon>
    </lineage>
</organism>
<dbReference type="EMBL" id="CM039432">
    <property type="protein sequence ID" value="KAI4333156.1"/>
    <property type="molecule type" value="Genomic_DNA"/>
</dbReference>
<proteinExistence type="predicted"/>
<name>A0ACB9NAC1_BAUVA</name>
<reference evidence="1 2" key="1">
    <citation type="journal article" date="2022" name="DNA Res.">
        <title>Chromosomal-level genome assembly of the orchid tree Bauhinia variegata (Leguminosae; Cercidoideae) supports the allotetraploid origin hypothesis of Bauhinia.</title>
        <authorList>
            <person name="Zhong Y."/>
            <person name="Chen Y."/>
            <person name="Zheng D."/>
            <person name="Pang J."/>
            <person name="Liu Y."/>
            <person name="Luo S."/>
            <person name="Meng S."/>
            <person name="Qian L."/>
            <person name="Wei D."/>
            <person name="Dai S."/>
            <person name="Zhou R."/>
        </authorList>
    </citation>
    <scope>NUCLEOTIDE SEQUENCE [LARGE SCALE GENOMIC DNA]</scope>
    <source>
        <strain evidence="1">BV-YZ2020</strain>
    </source>
</reference>
<protein>
    <submittedName>
        <fullName evidence="1">Uncharacterized protein</fullName>
    </submittedName>
</protein>
<accession>A0ACB9NAC1</accession>
<keyword evidence="2" id="KW-1185">Reference proteome</keyword>
<evidence type="ECO:0000313" key="2">
    <source>
        <dbReference type="Proteomes" id="UP000828941"/>
    </source>
</evidence>